<dbReference type="eggNOG" id="COG5632">
    <property type="taxonomic scope" value="Bacteria"/>
</dbReference>
<dbReference type="STRING" id="1002809.SSIL_1433"/>
<protein>
    <submittedName>
        <fullName evidence="1">Uncharacterized protein containing LysM domain</fullName>
    </submittedName>
</protein>
<reference evidence="1 2" key="2">
    <citation type="journal article" date="2012" name="J. Biosci. Bioeng.">
        <title>Complete genome sequence and characterization of the N-acylhomoserine lactone-degrading gene of the potato leaf-associated Solibacillus silvestris.</title>
        <authorList>
            <person name="Morohoshi T."/>
            <person name="Tominaga Y."/>
            <person name="Someya N."/>
            <person name="Ikeda T."/>
        </authorList>
    </citation>
    <scope>NUCLEOTIDE SEQUENCE [LARGE SCALE GENOMIC DNA]</scope>
    <source>
        <strain evidence="1 2">StLB046</strain>
    </source>
</reference>
<reference evidence="2" key="1">
    <citation type="submission" date="2011-04" db="EMBL/GenBank/DDBJ databases">
        <title>Genome sequence of Solibacillus silvestris StLB046.</title>
        <authorList>
            <person name="Morohoshi T."/>
            <person name="Someya N."/>
            <person name="Ikeda T."/>
        </authorList>
    </citation>
    <scope>NUCLEOTIDE SEQUENCE [LARGE SCALE GENOMIC DNA]</scope>
    <source>
        <strain evidence="2">StLB046</strain>
    </source>
</reference>
<evidence type="ECO:0000313" key="1">
    <source>
        <dbReference type="EMBL" id="BAK15856.1"/>
    </source>
</evidence>
<proteinExistence type="predicted"/>
<evidence type="ECO:0000313" key="2">
    <source>
        <dbReference type="Proteomes" id="UP000006691"/>
    </source>
</evidence>
<keyword evidence="2" id="KW-1185">Reference proteome</keyword>
<accession>F2F2L8</accession>
<dbReference type="AlphaFoldDB" id="F2F2L8"/>
<organism evidence="1 2">
    <name type="scientific">Solibacillus silvestris (strain StLB046)</name>
    <name type="common">Bacillus silvestris</name>
    <dbReference type="NCBI Taxonomy" id="1002809"/>
    <lineage>
        <taxon>Bacteria</taxon>
        <taxon>Bacillati</taxon>
        <taxon>Bacillota</taxon>
        <taxon>Bacilli</taxon>
        <taxon>Bacillales</taxon>
        <taxon>Caryophanaceae</taxon>
        <taxon>Solibacillus</taxon>
    </lineage>
</organism>
<gene>
    <name evidence="1" type="ordered locus">SSIL_1433</name>
</gene>
<name>F2F2L8_SOLSS</name>
<dbReference type="KEGG" id="siv:SSIL_1433"/>
<dbReference type="HOGENOM" id="CLU_077348_2_0_9"/>
<sequence>MEIVFTDENRIEILHLPIIPETFDVSFPHNNETITTISDGDMLVLGLPGLKTIAFNCWLPNKSYSFAKSKVMAQQGKDFFTKWKRKRRPIRIVVTSKDGWEIHNELYAIDDFTFGYDRVGDMPYSLSLTQFIPKKVMR</sequence>
<dbReference type="EMBL" id="AP012157">
    <property type="protein sequence ID" value="BAK15856.1"/>
    <property type="molecule type" value="Genomic_DNA"/>
</dbReference>
<dbReference type="PATRIC" id="fig|1002809.3.peg.1447"/>
<dbReference type="Proteomes" id="UP000006691">
    <property type="component" value="Chromosome"/>
</dbReference>
<dbReference type="RefSeq" id="WP_014823309.1">
    <property type="nucleotide sequence ID" value="NC_018065.1"/>
</dbReference>